<feature type="compositionally biased region" description="Basic and acidic residues" evidence="1">
    <location>
        <begin position="54"/>
        <end position="66"/>
    </location>
</feature>
<name>A0A1H9JF86_9PSEU</name>
<gene>
    <name evidence="2" type="ORF">SAMN05216195_103222</name>
</gene>
<evidence type="ECO:0000256" key="1">
    <source>
        <dbReference type="SAM" id="MobiDB-lite"/>
    </source>
</evidence>
<evidence type="ECO:0000313" key="3">
    <source>
        <dbReference type="Proteomes" id="UP000199028"/>
    </source>
</evidence>
<reference evidence="3" key="1">
    <citation type="submission" date="2016-10" db="EMBL/GenBank/DDBJ databases">
        <authorList>
            <person name="Varghese N."/>
            <person name="Submissions S."/>
        </authorList>
    </citation>
    <scope>NUCLEOTIDE SEQUENCE [LARGE SCALE GENOMIC DNA]</scope>
    <source>
        <strain evidence="3">CGMCC 4.578</strain>
    </source>
</reference>
<dbReference type="RefSeq" id="WP_090064791.1">
    <property type="nucleotide sequence ID" value="NZ_FOFT01000003.1"/>
</dbReference>
<evidence type="ECO:0000313" key="2">
    <source>
        <dbReference type="EMBL" id="SEQ85584.1"/>
    </source>
</evidence>
<sequence>MSRLKNFARSLTEPRNGASADGRALGLGLSTALAEQRKDAEAQAAVAKTLRPGFEGKDSEGHTIHG</sequence>
<feature type="region of interest" description="Disordered" evidence="1">
    <location>
        <begin position="1"/>
        <end position="23"/>
    </location>
</feature>
<proteinExistence type="predicted"/>
<keyword evidence="3" id="KW-1185">Reference proteome</keyword>
<protein>
    <submittedName>
        <fullName evidence="2">Uncharacterized protein</fullName>
    </submittedName>
</protein>
<organism evidence="2 3">
    <name type="scientific">Lentzea flaviverrucosa</name>
    <dbReference type="NCBI Taxonomy" id="200379"/>
    <lineage>
        <taxon>Bacteria</taxon>
        <taxon>Bacillati</taxon>
        <taxon>Actinomycetota</taxon>
        <taxon>Actinomycetes</taxon>
        <taxon>Pseudonocardiales</taxon>
        <taxon>Pseudonocardiaceae</taxon>
        <taxon>Lentzea</taxon>
    </lineage>
</organism>
<dbReference type="AlphaFoldDB" id="A0A1H9JF86"/>
<dbReference type="EMBL" id="FOFT01000003">
    <property type="protein sequence ID" value="SEQ85584.1"/>
    <property type="molecule type" value="Genomic_DNA"/>
</dbReference>
<accession>A0A1H9JF86</accession>
<feature type="region of interest" description="Disordered" evidence="1">
    <location>
        <begin position="43"/>
        <end position="66"/>
    </location>
</feature>
<dbReference type="OrthoDB" id="3537847at2"/>
<dbReference type="Proteomes" id="UP000199028">
    <property type="component" value="Unassembled WGS sequence"/>
</dbReference>